<dbReference type="Proteomes" id="UP000176650">
    <property type="component" value="Unassembled WGS sequence"/>
</dbReference>
<gene>
    <name evidence="1" type="ORF">A2988_03365</name>
</gene>
<name>A0A1F5BV88_9BACT</name>
<accession>A0A1F5BV88</accession>
<organism evidence="1 2">
    <name type="scientific">Candidatus Azambacteria bacterium RIFCSPLOWO2_01_FULL_46_25</name>
    <dbReference type="NCBI Taxonomy" id="1797298"/>
    <lineage>
        <taxon>Bacteria</taxon>
        <taxon>Candidatus Azamiibacteriota</taxon>
    </lineage>
</organism>
<dbReference type="AlphaFoldDB" id="A0A1F5BV88"/>
<dbReference type="EMBL" id="MEYS01000001">
    <property type="protein sequence ID" value="OGD34526.1"/>
    <property type="molecule type" value="Genomic_DNA"/>
</dbReference>
<dbReference type="STRING" id="1797298.A2988_03365"/>
<reference evidence="1 2" key="1">
    <citation type="journal article" date="2016" name="Nat. Commun.">
        <title>Thousands of microbial genomes shed light on interconnected biogeochemical processes in an aquifer system.</title>
        <authorList>
            <person name="Anantharaman K."/>
            <person name="Brown C.T."/>
            <person name="Hug L.A."/>
            <person name="Sharon I."/>
            <person name="Castelle C.J."/>
            <person name="Probst A.J."/>
            <person name="Thomas B.C."/>
            <person name="Singh A."/>
            <person name="Wilkins M.J."/>
            <person name="Karaoz U."/>
            <person name="Brodie E.L."/>
            <person name="Williams K.H."/>
            <person name="Hubbard S.S."/>
            <person name="Banfield J.F."/>
        </authorList>
    </citation>
    <scope>NUCLEOTIDE SEQUENCE [LARGE SCALE GENOMIC DNA]</scope>
</reference>
<comment type="caution">
    <text evidence="1">The sequence shown here is derived from an EMBL/GenBank/DDBJ whole genome shotgun (WGS) entry which is preliminary data.</text>
</comment>
<proteinExistence type="predicted"/>
<evidence type="ECO:0000313" key="2">
    <source>
        <dbReference type="Proteomes" id="UP000176650"/>
    </source>
</evidence>
<sequence length="69" mass="8170">MKAKELVVIPRTEYAFLMRLKKERIREVTLTAKQKKAIQESEKELRSGRYLTLDELERNVARPHSKARS</sequence>
<protein>
    <submittedName>
        <fullName evidence="1">Uncharacterized protein</fullName>
    </submittedName>
</protein>
<evidence type="ECO:0000313" key="1">
    <source>
        <dbReference type="EMBL" id="OGD34526.1"/>
    </source>
</evidence>